<dbReference type="InterPro" id="IPR029033">
    <property type="entry name" value="His_PPase_superfam"/>
</dbReference>
<accession>A0AAP9DD01</accession>
<feature type="binding site" evidence="2">
    <location>
        <begin position="7"/>
        <end position="14"/>
    </location>
    <ligand>
        <name>substrate</name>
    </ligand>
</feature>
<sequence>MKVILVRHAETEWNVRGIIQGHSDSALTRRGLHETSALLAALAASDYRIEGVYASPLGRAWQMGQSLAKGFRCPLTAEPALKEQAFGQFEGVSSELLIQNYPNDARALFELDAAYCPPGGESLAQASQRVMHFLHHLESTSHHQTICIVTHGHVSQGVLAILKDGVIDYFPRYAQPNASYSVFDLINGKCTDVRWGIATHLLQLRW</sequence>
<dbReference type="InterPro" id="IPR050275">
    <property type="entry name" value="PGM_Phosphatase"/>
</dbReference>
<dbReference type="AlphaFoldDB" id="A0AAP9DD01"/>
<feature type="active site" description="Proton donor/acceptor" evidence="1">
    <location>
        <position position="83"/>
    </location>
</feature>
<gene>
    <name evidence="3" type="ORF">ES815_20480</name>
</gene>
<feature type="binding site" evidence="2">
    <location>
        <position position="59"/>
    </location>
    <ligand>
        <name>substrate</name>
    </ligand>
</feature>
<dbReference type="RefSeq" id="WP_142489438.1">
    <property type="nucleotide sequence ID" value="NZ_CP035382.1"/>
</dbReference>
<evidence type="ECO:0000313" key="3">
    <source>
        <dbReference type="EMBL" id="QDK20551.1"/>
    </source>
</evidence>
<reference evidence="3 4" key="1">
    <citation type="submission" date="2019-01" db="EMBL/GenBank/DDBJ databases">
        <title>Florfenicol resistance in Enterobacteriaceae and whole-genome sequence analysis of florfenicol-resistant Leclercia adecarboxylata strain R25.</title>
        <authorList>
            <person name="Bao Q."/>
            <person name="Ying Y."/>
        </authorList>
    </citation>
    <scope>NUCLEOTIDE SEQUENCE [LARGE SCALE GENOMIC DNA]</scope>
    <source>
        <strain evidence="3 4">R25</strain>
    </source>
</reference>
<evidence type="ECO:0000256" key="1">
    <source>
        <dbReference type="PIRSR" id="PIRSR613078-1"/>
    </source>
</evidence>
<dbReference type="Gene3D" id="3.40.50.1240">
    <property type="entry name" value="Phosphoglycerate mutase-like"/>
    <property type="match status" value="1"/>
</dbReference>
<dbReference type="SUPFAM" id="SSF53254">
    <property type="entry name" value="Phosphoglycerate mutase-like"/>
    <property type="match status" value="1"/>
</dbReference>
<dbReference type="GO" id="GO:0005829">
    <property type="term" value="C:cytosol"/>
    <property type="evidence" value="ECO:0007669"/>
    <property type="project" value="TreeGrafter"/>
</dbReference>
<feature type="active site" description="Tele-phosphohistidine intermediate" evidence="1">
    <location>
        <position position="8"/>
    </location>
</feature>
<dbReference type="CDD" id="cd07067">
    <property type="entry name" value="HP_PGM_like"/>
    <property type="match status" value="1"/>
</dbReference>
<dbReference type="PANTHER" id="PTHR48100:SF44">
    <property type="entry name" value="PHOSPHATASE C1620.13-RELATED"/>
    <property type="match status" value="1"/>
</dbReference>
<proteinExistence type="predicted"/>
<name>A0AAP9DD01_9ENTR</name>
<dbReference type="Pfam" id="PF00300">
    <property type="entry name" value="His_Phos_1"/>
    <property type="match status" value="1"/>
</dbReference>
<dbReference type="InterPro" id="IPR013078">
    <property type="entry name" value="His_Pase_superF_clade-1"/>
</dbReference>
<evidence type="ECO:0000313" key="4">
    <source>
        <dbReference type="Proteomes" id="UP000317812"/>
    </source>
</evidence>
<protein>
    <submittedName>
        <fullName evidence="3">Histidine phosphatase family protein</fullName>
    </submittedName>
</protein>
<dbReference type="SMART" id="SM00855">
    <property type="entry name" value="PGAM"/>
    <property type="match status" value="1"/>
</dbReference>
<dbReference type="PANTHER" id="PTHR48100">
    <property type="entry name" value="BROAD-SPECIFICITY PHOSPHATASE YOR283W-RELATED"/>
    <property type="match status" value="1"/>
</dbReference>
<dbReference type="Proteomes" id="UP000317812">
    <property type="component" value="Chromosome"/>
</dbReference>
<evidence type="ECO:0000256" key="2">
    <source>
        <dbReference type="PIRSR" id="PIRSR613078-2"/>
    </source>
</evidence>
<dbReference type="EMBL" id="CP035382">
    <property type="protein sequence ID" value="QDK20551.1"/>
    <property type="molecule type" value="Genomic_DNA"/>
</dbReference>
<organism evidence="3 4">
    <name type="scientific">Leclercia adecarboxylata</name>
    <dbReference type="NCBI Taxonomy" id="83655"/>
    <lineage>
        <taxon>Bacteria</taxon>
        <taxon>Pseudomonadati</taxon>
        <taxon>Pseudomonadota</taxon>
        <taxon>Gammaproteobacteria</taxon>
        <taxon>Enterobacterales</taxon>
        <taxon>Enterobacteriaceae</taxon>
        <taxon>Leclercia</taxon>
    </lineage>
</organism>
<dbReference type="GO" id="GO:0016791">
    <property type="term" value="F:phosphatase activity"/>
    <property type="evidence" value="ECO:0007669"/>
    <property type="project" value="TreeGrafter"/>
</dbReference>